<accession>A0ABX1TDR0</accession>
<dbReference type="Gene3D" id="3.60.10.10">
    <property type="entry name" value="Endonuclease/exonuclease/phosphatase"/>
    <property type="match status" value="1"/>
</dbReference>
<dbReference type="PANTHER" id="PTHR14859">
    <property type="entry name" value="CALCOFLUOR WHITE HYPERSENSITIVE PROTEIN PRECURSOR"/>
    <property type="match status" value="1"/>
</dbReference>
<organism evidence="3 4">
    <name type="scientific">Candidatus Accumulibacter contiguus</name>
    <dbReference type="NCBI Taxonomy" id="2954381"/>
    <lineage>
        <taxon>Bacteria</taxon>
        <taxon>Pseudomonadati</taxon>
        <taxon>Pseudomonadota</taxon>
        <taxon>Betaproteobacteria</taxon>
        <taxon>Candidatus Accumulibacter</taxon>
    </lineage>
</organism>
<dbReference type="EMBL" id="SPMX01000041">
    <property type="protein sequence ID" value="NMQ06387.1"/>
    <property type="molecule type" value="Genomic_DNA"/>
</dbReference>
<dbReference type="Proteomes" id="UP000886469">
    <property type="component" value="Unassembled WGS sequence"/>
</dbReference>
<evidence type="ECO:0000313" key="4">
    <source>
        <dbReference type="Proteomes" id="UP000886469"/>
    </source>
</evidence>
<sequence length="320" mass="35635">MKRSTVSRVGLLEACSVLLATATFTGFLGRLWWIFELSAHFRVQLAVALFTLAGLWAWQGRWRTTAICTACATINGVLLLWLLCPTGEVAAAGARLQLVSINVHTANQRSDLLLDFLRHADADVVLLMEVDDRWMDRLAPLAGEYPHRIANARDDNFGIALFSRTALTRASIVELGHAGVPSITATVRFDGRDILLLGTHPLPPVTSQYAELRNDQLREIAAFVRRQTSPVIVIGDLNTTPWSPFFADLLADGRLRNTSEGRGLFASWPDWMPLARIPLDHCLVTEPIRVVDKRLGPEVGSDHLPVIVWIQINAEQWDRH</sequence>
<dbReference type="Pfam" id="PF03372">
    <property type="entry name" value="Exo_endo_phos"/>
    <property type="match status" value="1"/>
</dbReference>
<keyword evidence="4" id="KW-1185">Reference proteome</keyword>
<dbReference type="InterPro" id="IPR005135">
    <property type="entry name" value="Endo/exonuclease/phosphatase"/>
</dbReference>
<gene>
    <name evidence="3" type="ORF">E4Q08_14590</name>
</gene>
<protein>
    <recommendedName>
        <fullName evidence="2">Endonuclease/exonuclease/phosphatase domain-containing protein</fullName>
    </recommendedName>
</protein>
<feature type="transmembrane region" description="Helical" evidence="1">
    <location>
        <begin position="12"/>
        <end position="35"/>
    </location>
</feature>
<feature type="domain" description="Endonuclease/exonuclease/phosphatase" evidence="2">
    <location>
        <begin position="100"/>
        <end position="303"/>
    </location>
</feature>
<evidence type="ECO:0000256" key="1">
    <source>
        <dbReference type="SAM" id="Phobius"/>
    </source>
</evidence>
<keyword evidence="1" id="KW-0472">Membrane</keyword>
<name>A0ABX1TDR0_9PROT</name>
<feature type="transmembrane region" description="Helical" evidence="1">
    <location>
        <begin position="65"/>
        <end position="83"/>
    </location>
</feature>
<dbReference type="InterPro" id="IPR036691">
    <property type="entry name" value="Endo/exonu/phosph_ase_sf"/>
</dbReference>
<comment type="caution">
    <text evidence="3">The sequence shown here is derived from an EMBL/GenBank/DDBJ whole genome shotgun (WGS) entry which is preliminary data.</text>
</comment>
<dbReference type="PANTHER" id="PTHR14859:SF15">
    <property type="entry name" value="ENDONUCLEASE_EXONUCLEASE_PHOSPHATASE DOMAIN-CONTAINING PROTEIN"/>
    <property type="match status" value="1"/>
</dbReference>
<evidence type="ECO:0000313" key="3">
    <source>
        <dbReference type="EMBL" id="NMQ06387.1"/>
    </source>
</evidence>
<dbReference type="RefSeq" id="WP_169070936.1">
    <property type="nucleotide sequence ID" value="NZ_JAZKUC010000001.1"/>
</dbReference>
<feature type="transmembrane region" description="Helical" evidence="1">
    <location>
        <begin position="41"/>
        <end position="58"/>
    </location>
</feature>
<keyword evidence="1" id="KW-1133">Transmembrane helix</keyword>
<reference evidence="3" key="1">
    <citation type="submission" date="2019-03" db="EMBL/GenBank/DDBJ databases">
        <title>Metabolic reconstructions from genomes of highly enriched 'Candidatus Accumulibacter' and 'Candidatus Competibacter' bioreactor populations.</title>
        <authorList>
            <person name="Annavajhala M.K."/>
            <person name="Welles L."/>
            <person name="Abbas B."/>
            <person name="Sorokin D."/>
            <person name="Park H."/>
            <person name="Van Loosdrecht M."/>
            <person name="Chandran K."/>
        </authorList>
    </citation>
    <scope>NUCLEOTIDE SEQUENCE</scope>
    <source>
        <strain evidence="3">SBR_L</strain>
    </source>
</reference>
<dbReference type="SUPFAM" id="SSF56219">
    <property type="entry name" value="DNase I-like"/>
    <property type="match status" value="1"/>
</dbReference>
<keyword evidence="1" id="KW-0812">Transmembrane</keyword>
<proteinExistence type="predicted"/>
<dbReference type="InterPro" id="IPR051916">
    <property type="entry name" value="GPI-anchor_lipid_remodeler"/>
</dbReference>
<evidence type="ECO:0000259" key="2">
    <source>
        <dbReference type="Pfam" id="PF03372"/>
    </source>
</evidence>